<evidence type="ECO:0000313" key="1">
    <source>
        <dbReference type="EMBL" id="BDV33775.1"/>
    </source>
</evidence>
<dbReference type="RefSeq" id="WP_434085987.1">
    <property type="nucleotide sequence ID" value="NZ_AP027142.1"/>
</dbReference>
<dbReference type="PROSITE" id="PS51257">
    <property type="entry name" value="PROKAR_LIPOPROTEIN"/>
    <property type="match status" value="1"/>
</dbReference>
<name>A0ABN6VEY3_9HYPH</name>
<dbReference type="Proteomes" id="UP001317629">
    <property type="component" value="Chromosome"/>
</dbReference>
<protein>
    <recommendedName>
        <fullName evidence="3">EexN family lipoprotein</fullName>
    </recommendedName>
</protein>
<sequence length="75" mass="8149">MRWLFLFVAAAVLAGCNSPGSRDVANAQYAADSYEQSSAAYRMCAAQNASDPQKCDALAHVMEADKKRYEATARN</sequence>
<evidence type="ECO:0008006" key="3">
    <source>
        <dbReference type="Google" id="ProtNLM"/>
    </source>
</evidence>
<keyword evidence="2" id="KW-1185">Reference proteome</keyword>
<dbReference type="EMBL" id="AP027142">
    <property type="protein sequence ID" value="BDV33775.1"/>
    <property type="molecule type" value="Genomic_DNA"/>
</dbReference>
<proteinExistence type="predicted"/>
<accession>A0ABN6VEY3</accession>
<reference evidence="1 2" key="1">
    <citation type="journal article" date="2023" name="Int. J. Syst. Evol. Microbiol.">
        <title>Methylocystis iwaonis sp. nov., a type II methane-oxidizing bacterium from surface soil of a rice paddy field in Japan, and emended description of the genus Methylocystis (ex Whittenbury et al. 1970) Bowman et al. 1993.</title>
        <authorList>
            <person name="Kaise H."/>
            <person name="Sawadogo J.B."/>
            <person name="Alam M.S."/>
            <person name="Ueno C."/>
            <person name="Dianou D."/>
            <person name="Shinjo R."/>
            <person name="Asakawa S."/>
        </authorList>
    </citation>
    <scope>NUCLEOTIDE SEQUENCE [LARGE SCALE GENOMIC DNA]</scope>
    <source>
        <strain evidence="1 2">SS37A-Re</strain>
    </source>
</reference>
<evidence type="ECO:0000313" key="2">
    <source>
        <dbReference type="Proteomes" id="UP001317629"/>
    </source>
</evidence>
<organism evidence="1 2">
    <name type="scientific">Methylocystis iwaonis</name>
    <dbReference type="NCBI Taxonomy" id="2885079"/>
    <lineage>
        <taxon>Bacteria</taxon>
        <taxon>Pseudomonadati</taxon>
        <taxon>Pseudomonadota</taxon>
        <taxon>Alphaproteobacteria</taxon>
        <taxon>Hyphomicrobiales</taxon>
        <taxon>Methylocystaceae</taxon>
        <taxon>Methylocystis</taxon>
    </lineage>
</organism>
<gene>
    <name evidence="1" type="ORF">SS37A_13040</name>
</gene>